<accession>A0A420I9C2</accession>
<dbReference type="EMBL" id="MCBQ01010760">
    <property type="protein sequence ID" value="RKF71149.1"/>
    <property type="molecule type" value="Genomic_DNA"/>
</dbReference>
<evidence type="ECO:0000256" key="1">
    <source>
        <dbReference type="SAM" id="MobiDB-lite"/>
    </source>
</evidence>
<comment type="caution">
    <text evidence="2">The sequence shown here is derived from an EMBL/GenBank/DDBJ whole genome shotgun (WGS) entry which is preliminary data.</text>
</comment>
<keyword evidence="3" id="KW-1185">Reference proteome</keyword>
<evidence type="ECO:0000313" key="2">
    <source>
        <dbReference type="EMBL" id="RKF71149.1"/>
    </source>
</evidence>
<reference evidence="2 3" key="1">
    <citation type="journal article" date="2018" name="BMC Genomics">
        <title>Comparative genome analyses reveal sequence features reflecting distinct modes of host-adaptation between dicot and monocot powdery mildew.</title>
        <authorList>
            <person name="Wu Y."/>
            <person name="Ma X."/>
            <person name="Pan Z."/>
            <person name="Kale S.D."/>
            <person name="Song Y."/>
            <person name="King H."/>
            <person name="Zhang Q."/>
            <person name="Presley C."/>
            <person name="Deng X."/>
            <person name="Wei C.I."/>
            <person name="Xiao S."/>
        </authorList>
    </citation>
    <scope>NUCLEOTIDE SEQUENCE [LARGE SCALE GENOMIC DNA]</scope>
    <source>
        <strain evidence="2">UMSG3</strain>
    </source>
</reference>
<dbReference type="Proteomes" id="UP000283383">
    <property type="component" value="Unassembled WGS sequence"/>
</dbReference>
<feature type="region of interest" description="Disordered" evidence="1">
    <location>
        <begin position="30"/>
        <end position="96"/>
    </location>
</feature>
<name>A0A420I9C2_9PEZI</name>
<protein>
    <submittedName>
        <fullName evidence="2">Uncharacterized protein</fullName>
    </submittedName>
</protein>
<dbReference type="AlphaFoldDB" id="A0A420I9C2"/>
<feature type="compositionally biased region" description="Basic and acidic residues" evidence="1">
    <location>
        <begin position="30"/>
        <end position="41"/>
    </location>
</feature>
<sequence>DVDHQECVIEMPYGPTKFRATVVKPFLREEETSADFTRNEDTEFDSSSDSDKLDNDEYTPPDEPDLPKRKLRGRPKGSKNRSTKLPEVLFEELTEG</sequence>
<organism evidence="2 3">
    <name type="scientific">Golovinomyces cichoracearum</name>
    <dbReference type="NCBI Taxonomy" id="62708"/>
    <lineage>
        <taxon>Eukaryota</taxon>
        <taxon>Fungi</taxon>
        <taxon>Dikarya</taxon>
        <taxon>Ascomycota</taxon>
        <taxon>Pezizomycotina</taxon>
        <taxon>Leotiomycetes</taxon>
        <taxon>Erysiphales</taxon>
        <taxon>Erysiphaceae</taxon>
        <taxon>Golovinomyces</taxon>
    </lineage>
</organism>
<gene>
    <name evidence="2" type="ORF">GcM3_107035</name>
</gene>
<feature type="non-terminal residue" evidence="2">
    <location>
        <position position="1"/>
    </location>
</feature>
<proteinExistence type="predicted"/>
<feature type="compositionally biased region" description="Basic residues" evidence="1">
    <location>
        <begin position="69"/>
        <end position="82"/>
    </location>
</feature>
<feature type="non-terminal residue" evidence="2">
    <location>
        <position position="96"/>
    </location>
</feature>
<evidence type="ECO:0000313" key="3">
    <source>
        <dbReference type="Proteomes" id="UP000283383"/>
    </source>
</evidence>